<evidence type="ECO:0000256" key="1">
    <source>
        <dbReference type="SAM" id="Phobius"/>
    </source>
</evidence>
<proteinExistence type="predicted"/>
<dbReference type="OrthoDB" id="3009728at2759"/>
<dbReference type="Proteomes" id="UP000700596">
    <property type="component" value="Unassembled WGS sequence"/>
</dbReference>
<evidence type="ECO:0000313" key="2">
    <source>
        <dbReference type="EMBL" id="KAH7125147.1"/>
    </source>
</evidence>
<keyword evidence="1" id="KW-0472">Membrane</keyword>
<keyword evidence="1" id="KW-0812">Transmembrane</keyword>
<evidence type="ECO:0000313" key="3">
    <source>
        <dbReference type="Proteomes" id="UP000700596"/>
    </source>
</evidence>
<dbReference type="AlphaFoldDB" id="A0A9P9ILT1"/>
<organism evidence="2 3">
    <name type="scientific">Dendryphion nanum</name>
    <dbReference type="NCBI Taxonomy" id="256645"/>
    <lineage>
        <taxon>Eukaryota</taxon>
        <taxon>Fungi</taxon>
        <taxon>Dikarya</taxon>
        <taxon>Ascomycota</taxon>
        <taxon>Pezizomycotina</taxon>
        <taxon>Dothideomycetes</taxon>
        <taxon>Pleosporomycetidae</taxon>
        <taxon>Pleosporales</taxon>
        <taxon>Torulaceae</taxon>
        <taxon>Dendryphion</taxon>
    </lineage>
</organism>
<accession>A0A9P9ILT1</accession>
<feature type="transmembrane region" description="Helical" evidence="1">
    <location>
        <begin position="235"/>
        <end position="263"/>
    </location>
</feature>
<gene>
    <name evidence="2" type="ORF">B0J11DRAFT_433685</name>
</gene>
<reference evidence="2" key="1">
    <citation type="journal article" date="2021" name="Nat. Commun.">
        <title>Genetic determinants of endophytism in the Arabidopsis root mycobiome.</title>
        <authorList>
            <person name="Mesny F."/>
            <person name="Miyauchi S."/>
            <person name="Thiergart T."/>
            <person name="Pickel B."/>
            <person name="Atanasova L."/>
            <person name="Karlsson M."/>
            <person name="Huettel B."/>
            <person name="Barry K.W."/>
            <person name="Haridas S."/>
            <person name="Chen C."/>
            <person name="Bauer D."/>
            <person name="Andreopoulos W."/>
            <person name="Pangilinan J."/>
            <person name="LaButti K."/>
            <person name="Riley R."/>
            <person name="Lipzen A."/>
            <person name="Clum A."/>
            <person name="Drula E."/>
            <person name="Henrissat B."/>
            <person name="Kohler A."/>
            <person name="Grigoriev I.V."/>
            <person name="Martin F.M."/>
            <person name="Hacquard S."/>
        </authorList>
    </citation>
    <scope>NUCLEOTIDE SEQUENCE</scope>
    <source>
        <strain evidence="2">MPI-CAGE-CH-0243</strain>
    </source>
</reference>
<name>A0A9P9ILT1_9PLEO</name>
<feature type="transmembrane region" description="Helical" evidence="1">
    <location>
        <begin position="174"/>
        <end position="195"/>
    </location>
</feature>
<comment type="caution">
    <text evidence="2">The sequence shown here is derived from an EMBL/GenBank/DDBJ whole genome shotgun (WGS) entry which is preliminary data.</text>
</comment>
<protein>
    <submittedName>
        <fullName evidence="2">Uncharacterized protein</fullName>
    </submittedName>
</protein>
<keyword evidence="3" id="KW-1185">Reference proteome</keyword>
<keyword evidence="1" id="KW-1133">Transmembrane helix</keyword>
<feature type="transmembrane region" description="Helical" evidence="1">
    <location>
        <begin position="62"/>
        <end position="80"/>
    </location>
</feature>
<dbReference type="EMBL" id="JAGMWT010000007">
    <property type="protein sequence ID" value="KAH7125147.1"/>
    <property type="molecule type" value="Genomic_DNA"/>
</dbReference>
<feature type="transmembrane region" description="Helical" evidence="1">
    <location>
        <begin position="144"/>
        <end position="162"/>
    </location>
</feature>
<sequence>MPGNFQQWFPQFAPYFSRVLRDNCSSEFQAYLEKPDPWPNYHINSVVSCILAHFDESGKAQLAVSSVLLGILPTILGMVGSNTTEIGLLALRRPIFAILLSLGAPVLSPTRSFEYRSPVEMLKTKPDGLPAFTKWQRRLCPIKYITTVVAIGNIVHVTWQLCEYSVCVFSASTWWLPALWAGISVIPHLLGAYAVTLRVRTMPHRTLRATFMSEFDFSKQQTNPKWDPIPESKRYLVFSWLASFITILHLVMGTVVLSSALFISPSDAVIVSIRLLCSAVTCRVLLMFELHVLKHSV</sequence>